<reference evidence="2 3" key="1">
    <citation type="submission" date="2023-04" db="EMBL/GenBank/DDBJ databases">
        <title>Forest soil microbial communities from Buena Vista Peninsula, Colon Province, Panama.</title>
        <authorList>
            <person name="Bouskill N."/>
        </authorList>
    </citation>
    <scope>NUCLEOTIDE SEQUENCE [LARGE SCALE GENOMIC DNA]</scope>
    <source>
        <strain evidence="2 3">GGS1</strain>
    </source>
</reference>
<keyword evidence="3" id="KW-1185">Reference proteome</keyword>
<dbReference type="PANTHER" id="PTHR47505:SF1">
    <property type="entry name" value="DNA UTILIZATION PROTEIN YHGH"/>
    <property type="match status" value="1"/>
</dbReference>
<dbReference type="Gene3D" id="3.40.50.2020">
    <property type="match status" value="1"/>
</dbReference>
<protein>
    <submittedName>
        <fullName evidence="2">Amidophosphoribosyltransferase</fullName>
    </submittedName>
</protein>
<name>A0ABT6LZQ9_9ACTN</name>
<dbReference type="SUPFAM" id="SSF53271">
    <property type="entry name" value="PRTase-like"/>
    <property type="match status" value="1"/>
</dbReference>
<dbReference type="PANTHER" id="PTHR47505">
    <property type="entry name" value="DNA UTILIZATION PROTEIN YHGH"/>
    <property type="match status" value="1"/>
</dbReference>
<comment type="caution">
    <text evidence="2">The sequence shown here is derived from an EMBL/GenBank/DDBJ whole genome shotgun (WGS) entry which is preliminary data.</text>
</comment>
<accession>A0ABT6LZQ9</accession>
<evidence type="ECO:0000256" key="1">
    <source>
        <dbReference type="SAM" id="MobiDB-lite"/>
    </source>
</evidence>
<sequence length="324" mass="32872">MLCPECRAVLSGAAPCRVRPVPEPPGLPVVHAAARYSDEVRAMLLAHKERGALALTAPLGAALAGAVRAGLGEAETSGAEMSRGGARFGGAVPERRAGAGVQAQGDLSGGAPVLLVPVPSAGGAVRARGHDPARRIALAAAGELRRTGTRARVLAVLRQKRAVADQSGLNSRQRLDNLAGALAVASGGAGLLRGGRVVLVDDLMTTGASLTEAARAVWAARAAGAATGVRAEAEGLVSQGRVPGRGTEPGTDRRGEPYGRSHDSHGRCSYDSHGHAHDDPRTPVYAALSREDGGERTTGSSDAVDVICAAVVAASPDSFEINRN</sequence>
<gene>
    <name evidence="2" type="ORF">M2283_008626</name>
</gene>
<dbReference type="Proteomes" id="UP001160499">
    <property type="component" value="Unassembled WGS sequence"/>
</dbReference>
<dbReference type="InterPro" id="IPR051910">
    <property type="entry name" value="ComF/GntX_DNA_util-trans"/>
</dbReference>
<dbReference type="InterPro" id="IPR029057">
    <property type="entry name" value="PRTase-like"/>
</dbReference>
<feature type="region of interest" description="Disordered" evidence="1">
    <location>
        <begin position="234"/>
        <end position="302"/>
    </location>
</feature>
<organism evidence="2 3">
    <name type="scientific">Streptomyces pseudovenezuelae</name>
    <dbReference type="NCBI Taxonomy" id="67350"/>
    <lineage>
        <taxon>Bacteria</taxon>
        <taxon>Bacillati</taxon>
        <taxon>Actinomycetota</taxon>
        <taxon>Actinomycetes</taxon>
        <taxon>Kitasatosporales</taxon>
        <taxon>Streptomycetaceae</taxon>
        <taxon>Streptomyces</taxon>
        <taxon>Streptomyces aurantiacus group</taxon>
    </lineage>
</organism>
<evidence type="ECO:0000313" key="2">
    <source>
        <dbReference type="EMBL" id="MDH6221284.1"/>
    </source>
</evidence>
<dbReference type="EMBL" id="JARXVH010000021">
    <property type="protein sequence ID" value="MDH6221284.1"/>
    <property type="molecule type" value="Genomic_DNA"/>
</dbReference>
<evidence type="ECO:0000313" key="3">
    <source>
        <dbReference type="Proteomes" id="UP001160499"/>
    </source>
</evidence>
<feature type="compositionally biased region" description="Basic and acidic residues" evidence="1">
    <location>
        <begin position="250"/>
        <end position="281"/>
    </location>
</feature>
<proteinExistence type="predicted"/>